<accession>A0ABV8JNH7</accession>
<proteinExistence type="inferred from homology"/>
<keyword evidence="10" id="KW-1185">Reference proteome</keyword>
<evidence type="ECO:0000313" key="10">
    <source>
        <dbReference type="Proteomes" id="UP001595843"/>
    </source>
</evidence>
<keyword evidence="4 8" id="KW-1003">Cell membrane</keyword>
<dbReference type="PANTHER" id="PTHR30003:SF0">
    <property type="entry name" value="GLYCOLATE PERMEASE GLCA-RELATED"/>
    <property type="match status" value="1"/>
</dbReference>
<reference evidence="10" key="1">
    <citation type="journal article" date="2019" name="Int. J. Syst. Evol. Microbiol.">
        <title>The Global Catalogue of Microorganisms (GCM) 10K type strain sequencing project: providing services to taxonomists for standard genome sequencing and annotation.</title>
        <authorList>
            <consortium name="The Broad Institute Genomics Platform"/>
            <consortium name="The Broad Institute Genome Sequencing Center for Infectious Disease"/>
            <person name="Wu L."/>
            <person name="Ma J."/>
        </authorList>
    </citation>
    <scope>NUCLEOTIDE SEQUENCE [LARGE SCALE GENOMIC DNA]</scope>
    <source>
        <strain evidence="10">IBRC-M 10813</strain>
    </source>
</reference>
<comment type="subcellular location">
    <subcellularLocation>
        <location evidence="1 8">Cell membrane</location>
        <topology evidence="1 8">Multi-pass membrane protein</topology>
    </subcellularLocation>
</comment>
<dbReference type="Proteomes" id="UP001595843">
    <property type="component" value="Unassembled WGS sequence"/>
</dbReference>
<evidence type="ECO:0000256" key="4">
    <source>
        <dbReference type="ARBA" id="ARBA00022475"/>
    </source>
</evidence>
<dbReference type="RefSeq" id="WP_380705343.1">
    <property type="nucleotide sequence ID" value="NZ_JBHSAP010000015.1"/>
</dbReference>
<feature type="transmembrane region" description="Helical" evidence="8">
    <location>
        <begin position="389"/>
        <end position="411"/>
    </location>
</feature>
<evidence type="ECO:0000256" key="7">
    <source>
        <dbReference type="ARBA" id="ARBA00023136"/>
    </source>
</evidence>
<feature type="transmembrane region" description="Helical" evidence="8">
    <location>
        <begin position="144"/>
        <end position="169"/>
    </location>
</feature>
<dbReference type="EMBL" id="JBHSAP010000015">
    <property type="protein sequence ID" value="MFC4077534.1"/>
    <property type="molecule type" value="Genomic_DNA"/>
</dbReference>
<organism evidence="9 10">
    <name type="scientific">Salinithrix halophila</name>
    <dbReference type="NCBI Taxonomy" id="1485204"/>
    <lineage>
        <taxon>Bacteria</taxon>
        <taxon>Bacillati</taxon>
        <taxon>Bacillota</taxon>
        <taxon>Bacilli</taxon>
        <taxon>Bacillales</taxon>
        <taxon>Thermoactinomycetaceae</taxon>
        <taxon>Salinithrix</taxon>
    </lineage>
</organism>
<keyword evidence="3 8" id="KW-0813">Transport</keyword>
<comment type="function">
    <text evidence="8">Uptake of L-lactate across the membrane. Can also transport D-lactate and glycolate.</text>
</comment>
<feature type="transmembrane region" description="Helical" evidence="8">
    <location>
        <begin position="117"/>
        <end position="137"/>
    </location>
</feature>
<feature type="transmembrane region" description="Helical" evidence="8">
    <location>
        <begin position="181"/>
        <end position="202"/>
    </location>
</feature>
<feature type="transmembrane region" description="Helical" evidence="8">
    <location>
        <begin position="361"/>
        <end position="377"/>
    </location>
</feature>
<feature type="transmembrane region" description="Helical" evidence="8">
    <location>
        <begin position="479"/>
        <end position="499"/>
    </location>
</feature>
<protein>
    <recommendedName>
        <fullName evidence="8">L-lactate permease</fullName>
    </recommendedName>
</protein>
<sequence length="500" mass="53787">MNLVLSLLPILIVLVLLFIFKRSAVEAGVAACVTASVVSLTSRSFSLNGSQLLDAGIQGMLTTSVVVYVLIFGILLFHLMNEAGAIQTIAAFVAQATHHPTRQVLLLAVAFSPLLESASGFGLAMIVIAPILISLGFDRFKATLISLISLTAVPWGALATGTVIGANLADYPLQRLGTGSAILSVPTFFYFACLMVLVSGGFSALRKHFFEVLLVSSLLSGGIWFFNSFVSVELAGVFGAFVALAVELLFIRWSQRRPIDLSQKLETATGEIETRLSIFQAMSAYMLLIALLLVSRLVPSIAQYLSRTGVLHFPTYHFKLPLLYSPGFYLFLVCIFSIFAFKLSLPTVQKSIKQSLKQLRPVLLSTLGFVVMSQIMAEAGMTQLLSSSAALFFGPVLLYLSPVIGGLGGFLTGSNTGSNAMFIRLQLQTAQHLQMSPDLFAYAQNTSSSHLIMACPSRVLLAASIGGIPEQENQLLRTITFIGLGTVVLLILGILAAQWF</sequence>
<evidence type="ECO:0000313" key="9">
    <source>
        <dbReference type="EMBL" id="MFC4077534.1"/>
    </source>
</evidence>
<feature type="transmembrane region" description="Helical" evidence="8">
    <location>
        <begin position="322"/>
        <end position="341"/>
    </location>
</feature>
<dbReference type="PANTHER" id="PTHR30003">
    <property type="entry name" value="L-LACTATE PERMEASE"/>
    <property type="match status" value="1"/>
</dbReference>
<dbReference type="Pfam" id="PF02652">
    <property type="entry name" value="Lactate_perm"/>
    <property type="match status" value="1"/>
</dbReference>
<evidence type="ECO:0000256" key="8">
    <source>
        <dbReference type="RuleBase" id="RU365092"/>
    </source>
</evidence>
<keyword evidence="5 8" id="KW-0812">Transmembrane</keyword>
<keyword evidence="7 8" id="KW-0472">Membrane</keyword>
<evidence type="ECO:0000256" key="3">
    <source>
        <dbReference type="ARBA" id="ARBA00022448"/>
    </source>
</evidence>
<feature type="transmembrane region" description="Helical" evidence="8">
    <location>
        <begin position="55"/>
        <end position="77"/>
    </location>
</feature>
<gene>
    <name evidence="9" type="ORF">ACFOUO_12070</name>
</gene>
<evidence type="ECO:0000256" key="6">
    <source>
        <dbReference type="ARBA" id="ARBA00022989"/>
    </source>
</evidence>
<dbReference type="InterPro" id="IPR003804">
    <property type="entry name" value="Lactate_perm"/>
</dbReference>
<comment type="similarity">
    <text evidence="2 8">Belongs to the lactate permease family.</text>
</comment>
<evidence type="ECO:0000256" key="5">
    <source>
        <dbReference type="ARBA" id="ARBA00022692"/>
    </source>
</evidence>
<comment type="caution">
    <text evidence="9">The sequence shown here is derived from an EMBL/GenBank/DDBJ whole genome shotgun (WGS) entry which is preliminary data.</text>
</comment>
<evidence type="ECO:0000256" key="1">
    <source>
        <dbReference type="ARBA" id="ARBA00004651"/>
    </source>
</evidence>
<feature type="transmembrane region" description="Helical" evidence="8">
    <location>
        <begin position="232"/>
        <end position="251"/>
    </location>
</feature>
<keyword evidence="6 8" id="KW-1133">Transmembrane helix</keyword>
<feature type="transmembrane region" description="Helical" evidence="8">
    <location>
        <begin position="284"/>
        <end position="302"/>
    </location>
</feature>
<feature type="transmembrane region" description="Helical" evidence="8">
    <location>
        <begin position="209"/>
        <end position="226"/>
    </location>
</feature>
<evidence type="ECO:0000256" key="2">
    <source>
        <dbReference type="ARBA" id="ARBA00010100"/>
    </source>
</evidence>
<name>A0ABV8JNH7_9BACL</name>